<dbReference type="InterPro" id="IPR052788">
    <property type="entry name" value="RING-type_E3_ligase_ATL"/>
</dbReference>
<dbReference type="InterPro" id="IPR013083">
    <property type="entry name" value="Znf_RING/FYVE/PHD"/>
</dbReference>
<evidence type="ECO:0000259" key="6">
    <source>
        <dbReference type="PROSITE" id="PS50089"/>
    </source>
</evidence>
<dbReference type="Pfam" id="PF13639">
    <property type="entry name" value="zf-RING_2"/>
    <property type="match status" value="1"/>
</dbReference>
<feature type="domain" description="RING-type" evidence="6">
    <location>
        <begin position="78"/>
        <end position="126"/>
    </location>
</feature>
<dbReference type="SMART" id="SM00184">
    <property type="entry name" value="RING"/>
    <property type="match status" value="1"/>
</dbReference>
<sequence length="284" mass="32000">MEVTVRVEVHYCTPPDTVLGDILRLLHSRTWAAFMIRHIRPRLEKVSPVDTSVLKGLEQQWQVQAEHRKHVSTVSENCVICMDTDEGDVEGAQSRHNNVLLPCGHGFHHHCIHSWLQLQSTCPICRWQFPKEFAGGFVVRWLQSTAVLPEHIRAWPRASIARAPIGGHPVRIVVSLTLEKTIVDTPFGHVPSPCEITGLILDESSGELFSELDSQLSAVPCHPETQHHQIASTRFASVEPALEESKFSDGQVSSSVARGTGKRRRCFRRQTETNKRQRVGSEYM</sequence>
<proteinExistence type="predicted"/>
<dbReference type="Gene3D" id="3.30.40.10">
    <property type="entry name" value="Zinc/RING finger domain, C3HC4 (zinc finger)"/>
    <property type="match status" value="1"/>
</dbReference>
<comment type="caution">
    <text evidence="7">The sequence shown here is derived from an EMBL/GenBank/DDBJ whole genome shotgun (WGS) entry which is preliminary data.</text>
</comment>
<dbReference type="AlphaFoldDB" id="A0AAD9G456"/>
<dbReference type="Proteomes" id="UP001259832">
    <property type="component" value="Unassembled WGS sequence"/>
</dbReference>
<dbReference type="InterPro" id="IPR001841">
    <property type="entry name" value="Znf_RING"/>
</dbReference>
<dbReference type="GO" id="GO:0008270">
    <property type="term" value="F:zinc ion binding"/>
    <property type="evidence" value="ECO:0007669"/>
    <property type="project" value="UniProtKB-KW"/>
</dbReference>
<keyword evidence="3" id="KW-0862">Zinc</keyword>
<dbReference type="PROSITE" id="PS50089">
    <property type="entry name" value="ZF_RING_2"/>
    <property type="match status" value="1"/>
</dbReference>
<gene>
    <name evidence="7" type="ORF">P3T76_012996</name>
</gene>
<feature type="region of interest" description="Disordered" evidence="5">
    <location>
        <begin position="247"/>
        <end position="284"/>
    </location>
</feature>
<evidence type="ECO:0000256" key="3">
    <source>
        <dbReference type="ARBA" id="ARBA00022833"/>
    </source>
</evidence>
<name>A0AAD9G456_9STRA</name>
<evidence type="ECO:0000256" key="5">
    <source>
        <dbReference type="SAM" id="MobiDB-lite"/>
    </source>
</evidence>
<feature type="compositionally biased region" description="Polar residues" evidence="5">
    <location>
        <begin position="248"/>
        <end position="257"/>
    </location>
</feature>
<organism evidence="7 8">
    <name type="scientific">Phytophthora citrophthora</name>
    <dbReference type="NCBI Taxonomy" id="4793"/>
    <lineage>
        <taxon>Eukaryota</taxon>
        <taxon>Sar</taxon>
        <taxon>Stramenopiles</taxon>
        <taxon>Oomycota</taxon>
        <taxon>Peronosporomycetes</taxon>
        <taxon>Peronosporales</taxon>
        <taxon>Peronosporaceae</taxon>
        <taxon>Phytophthora</taxon>
    </lineage>
</organism>
<keyword evidence="2 4" id="KW-0863">Zinc-finger</keyword>
<evidence type="ECO:0000313" key="8">
    <source>
        <dbReference type="Proteomes" id="UP001259832"/>
    </source>
</evidence>
<keyword evidence="8" id="KW-1185">Reference proteome</keyword>
<accession>A0AAD9G456</accession>
<dbReference type="EMBL" id="JASMQC010000033">
    <property type="protein sequence ID" value="KAK1931667.1"/>
    <property type="molecule type" value="Genomic_DNA"/>
</dbReference>
<protein>
    <submittedName>
        <fullName evidence="7">E3 ubiquitin-protein ligase hrd-1</fullName>
    </submittedName>
</protein>
<evidence type="ECO:0000256" key="2">
    <source>
        <dbReference type="ARBA" id="ARBA00022771"/>
    </source>
</evidence>
<evidence type="ECO:0000256" key="1">
    <source>
        <dbReference type="ARBA" id="ARBA00022723"/>
    </source>
</evidence>
<dbReference type="PANTHER" id="PTHR45798">
    <property type="entry name" value="RING-H2 FINGER PROTEIN ATL61-RELATED-RELATED"/>
    <property type="match status" value="1"/>
</dbReference>
<dbReference type="SUPFAM" id="SSF57850">
    <property type="entry name" value="RING/U-box"/>
    <property type="match status" value="1"/>
</dbReference>
<keyword evidence="1" id="KW-0479">Metal-binding</keyword>
<evidence type="ECO:0000313" key="7">
    <source>
        <dbReference type="EMBL" id="KAK1931667.1"/>
    </source>
</evidence>
<reference evidence="7" key="1">
    <citation type="submission" date="2023-08" db="EMBL/GenBank/DDBJ databases">
        <title>Reference Genome Resource for the Citrus Pathogen Phytophthora citrophthora.</title>
        <authorList>
            <person name="Moller H."/>
            <person name="Coetzee B."/>
            <person name="Rose L.J."/>
            <person name="Van Niekerk J.M."/>
        </authorList>
    </citation>
    <scope>NUCLEOTIDE SEQUENCE</scope>
    <source>
        <strain evidence="7">STE-U-9442</strain>
    </source>
</reference>
<dbReference type="PANTHER" id="PTHR45798:SF97">
    <property type="entry name" value="ALCOHOL-SENSITIVE RING FINGER PROTEIN 1"/>
    <property type="match status" value="1"/>
</dbReference>
<evidence type="ECO:0000256" key="4">
    <source>
        <dbReference type="PROSITE-ProRule" id="PRU00175"/>
    </source>
</evidence>